<feature type="region of interest" description="Disordered" evidence="1">
    <location>
        <begin position="1"/>
        <end position="27"/>
    </location>
</feature>
<sequence length="77" mass="8258">MSSREVGGRLLTTPGSSPSKLKGGGEPSRSVALEVLKAAANDKRTIYPFAMMNFVGLDVTQLRLDSISHNITYCDSN</sequence>
<dbReference type="EMBL" id="BMAU01021353">
    <property type="protein sequence ID" value="GFY19565.1"/>
    <property type="molecule type" value="Genomic_DNA"/>
</dbReference>
<gene>
    <name evidence="2" type="ORF">TNCV_4647371</name>
</gene>
<reference evidence="2" key="1">
    <citation type="submission" date="2020-08" db="EMBL/GenBank/DDBJ databases">
        <title>Multicomponent nature underlies the extraordinary mechanical properties of spider dragline silk.</title>
        <authorList>
            <person name="Kono N."/>
            <person name="Nakamura H."/>
            <person name="Mori M."/>
            <person name="Yoshida Y."/>
            <person name="Ohtoshi R."/>
            <person name="Malay A.D."/>
            <person name="Moran D.A.P."/>
            <person name="Tomita M."/>
            <person name="Numata K."/>
            <person name="Arakawa K."/>
        </authorList>
    </citation>
    <scope>NUCLEOTIDE SEQUENCE</scope>
</reference>
<dbReference type="AlphaFoldDB" id="A0A8X6VSD1"/>
<accession>A0A8X6VSD1</accession>
<keyword evidence="3" id="KW-1185">Reference proteome</keyword>
<evidence type="ECO:0000313" key="3">
    <source>
        <dbReference type="Proteomes" id="UP000887159"/>
    </source>
</evidence>
<evidence type="ECO:0000256" key="1">
    <source>
        <dbReference type="SAM" id="MobiDB-lite"/>
    </source>
</evidence>
<proteinExistence type="predicted"/>
<comment type="caution">
    <text evidence="2">The sequence shown here is derived from an EMBL/GenBank/DDBJ whole genome shotgun (WGS) entry which is preliminary data.</text>
</comment>
<name>A0A8X6VSD1_TRICX</name>
<dbReference type="Proteomes" id="UP000887159">
    <property type="component" value="Unassembled WGS sequence"/>
</dbReference>
<organism evidence="2 3">
    <name type="scientific">Trichonephila clavipes</name>
    <name type="common">Golden silk orbweaver</name>
    <name type="synonym">Nephila clavipes</name>
    <dbReference type="NCBI Taxonomy" id="2585209"/>
    <lineage>
        <taxon>Eukaryota</taxon>
        <taxon>Metazoa</taxon>
        <taxon>Ecdysozoa</taxon>
        <taxon>Arthropoda</taxon>
        <taxon>Chelicerata</taxon>
        <taxon>Arachnida</taxon>
        <taxon>Araneae</taxon>
        <taxon>Araneomorphae</taxon>
        <taxon>Entelegynae</taxon>
        <taxon>Araneoidea</taxon>
        <taxon>Nephilidae</taxon>
        <taxon>Trichonephila</taxon>
    </lineage>
</organism>
<protein>
    <submittedName>
        <fullName evidence="2">Uncharacterized protein</fullName>
    </submittedName>
</protein>
<evidence type="ECO:0000313" key="2">
    <source>
        <dbReference type="EMBL" id="GFY19565.1"/>
    </source>
</evidence>